<evidence type="ECO:0000256" key="4">
    <source>
        <dbReference type="ARBA" id="ARBA00023002"/>
    </source>
</evidence>
<dbReference type="PROSITE" id="PS51384">
    <property type="entry name" value="FAD_FR"/>
    <property type="match status" value="1"/>
</dbReference>
<evidence type="ECO:0000256" key="3">
    <source>
        <dbReference type="ARBA" id="ARBA00022723"/>
    </source>
</evidence>
<dbReference type="InterPro" id="IPR001041">
    <property type="entry name" value="2Fe-2S_ferredoxin-type"/>
</dbReference>
<dbReference type="EMBL" id="FXAK01000009">
    <property type="protein sequence ID" value="SMF89848.1"/>
    <property type="molecule type" value="Genomic_DNA"/>
</dbReference>
<dbReference type="GO" id="GO:0032259">
    <property type="term" value="P:methylation"/>
    <property type="evidence" value="ECO:0007669"/>
    <property type="project" value="UniProtKB-KW"/>
</dbReference>
<proteinExistence type="predicted"/>
<keyword evidence="2" id="KW-0001">2Fe-2S</keyword>
<dbReference type="GO" id="GO:0016491">
    <property type="term" value="F:oxidoreductase activity"/>
    <property type="evidence" value="ECO:0007669"/>
    <property type="project" value="UniProtKB-KW"/>
</dbReference>
<dbReference type="GO" id="GO:0046872">
    <property type="term" value="F:metal ion binding"/>
    <property type="evidence" value="ECO:0007669"/>
    <property type="project" value="UniProtKB-KW"/>
</dbReference>
<dbReference type="InterPro" id="IPR050415">
    <property type="entry name" value="MRET"/>
</dbReference>
<dbReference type="AlphaFoldDB" id="A0A1X7HN97"/>
<dbReference type="InterPro" id="IPR006058">
    <property type="entry name" value="2Fe2S_fd_BS"/>
</dbReference>
<dbReference type="Pfam" id="PF00111">
    <property type="entry name" value="Fer2"/>
    <property type="match status" value="1"/>
</dbReference>
<dbReference type="PRINTS" id="PR00409">
    <property type="entry name" value="PHDIOXRDTASE"/>
</dbReference>
<dbReference type="SUPFAM" id="SSF63380">
    <property type="entry name" value="Riboflavin synthase domain-like"/>
    <property type="match status" value="1"/>
</dbReference>
<dbReference type="Gene3D" id="2.40.30.10">
    <property type="entry name" value="Translation factors"/>
    <property type="match status" value="1"/>
</dbReference>
<evidence type="ECO:0000313" key="10">
    <source>
        <dbReference type="Proteomes" id="UP000192936"/>
    </source>
</evidence>
<organism evidence="9 10">
    <name type="scientific">Azospirillum oryzae</name>
    <dbReference type="NCBI Taxonomy" id="286727"/>
    <lineage>
        <taxon>Bacteria</taxon>
        <taxon>Pseudomonadati</taxon>
        <taxon>Pseudomonadota</taxon>
        <taxon>Alphaproteobacteria</taxon>
        <taxon>Rhodospirillales</taxon>
        <taxon>Azospirillaceae</taxon>
        <taxon>Azospirillum</taxon>
    </lineage>
</organism>
<evidence type="ECO:0000313" key="9">
    <source>
        <dbReference type="EMBL" id="SMF89848.1"/>
    </source>
</evidence>
<evidence type="ECO:0000256" key="2">
    <source>
        <dbReference type="ARBA" id="ARBA00022714"/>
    </source>
</evidence>
<evidence type="ECO:0000259" key="7">
    <source>
        <dbReference type="PROSITE" id="PS51085"/>
    </source>
</evidence>
<dbReference type="OrthoDB" id="9792185at2"/>
<keyword evidence="9" id="KW-0489">Methyltransferase</keyword>
<dbReference type="CDD" id="cd00207">
    <property type="entry name" value="fer2"/>
    <property type="match status" value="1"/>
</dbReference>
<dbReference type="Proteomes" id="UP000192936">
    <property type="component" value="Unassembled WGS sequence"/>
</dbReference>
<gene>
    <name evidence="9" type="ORF">SAMN02982917_6870</name>
</gene>
<dbReference type="SUPFAM" id="SSF54292">
    <property type="entry name" value="2Fe-2S ferredoxin-like"/>
    <property type="match status" value="1"/>
</dbReference>
<dbReference type="InterPro" id="IPR039261">
    <property type="entry name" value="FNR_nucleotide-bd"/>
</dbReference>
<dbReference type="InterPro" id="IPR036010">
    <property type="entry name" value="2Fe-2S_ferredoxin-like_sf"/>
</dbReference>
<dbReference type="GO" id="GO:0051537">
    <property type="term" value="F:2 iron, 2 sulfur cluster binding"/>
    <property type="evidence" value="ECO:0007669"/>
    <property type="project" value="UniProtKB-KW"/>
</dbReference>
<dbReference type="Gene3D" id="3.40.50.80">
    <property type="entry name" value="Nucleotide-binding domain of ferredoxin-NADP reductase (FNR) module"/>
    <property type="match status" value="1"/>
</dbReference>
<keyword evidence="1" id="KW-0285">Flavoprotein</keyword>
<dbReference type="PANTHER" id="PTHR47354:SF1">
    <property type="entry name" value="CARNITINE MONOOXYGENASE REDUCTASE SUBUNIT"/>
    <property type="match status" value="1"/>
</dbReference>
<dbReference type="GO" id="GO:0008168">
    <property type="term" value="F:methyltransferase activity"/>
    <property type="evidence" value="ECO:0007669"/>
    <property type="project" value="UniProtKB-KW"/>
</dbReference>
<keyword evidence="6" id="KW-0411">Iron-sulfur</keyword>
<dbReference type="CDD" id="cd06185">
    <property type="entry name" value="PDR_like"/>
    <property type="match status" value="1"/>
</dbReference>
<feature type="domain" description="2Fe-2S ferredoxin-type" evidence="7">
    <location>
        <begin position="233"/>
        <end position="320"/>
    </location>
</feature>
<keyword evidence="9" id="KW-0808">Transferase</keyword>
<dbReference type="Pfam" id="PF00175">
    <property type="entry name" value="NAD_binding_1"/>
    <property type="match status" value="1"/>
</dbReference>
<keyword evidence="4" id="KW-0560">Oxidoreductase</keyword>
<evidence type="ECO:0000259" key="8">
    <source>
        <dbReference type="PROSITE" id="PS51384"/>
    </source>
</evidence>
<keyword evidence="5" id="KW-0408">Iron</keyword>
<evidence type="ECO:0000256" key="1">
    <source>
        <dbReference type="ARBA" id="ARBA00022630"/>
    </source>
</evidence>
<reference evidence="9 10" key="1">
    <citation type="submission" date="2017-04" db="EMBL/GenBank/DDBJ databases">
        <authorList>
            <person name="Afonso C.L."/>
            <person name="Miller P.J."/>
            <person name="Scott M.A."/>
            <person name="Spackman E."/>
            <person name="Goraichik I."/>
            <person name="Dimitrov K.M."/>
            <person name="Suarez D.L."/>
            <person name="Swayne D.E."/>
        </authorList>
    </citation>
    <scope>NUCLEOTIDE SEQUENCE [LARGE SCALE GENOMIC DNA]</scope>
    <source>
        <strain evidence="9 10">A2P</strain>
    </source>
</reference>
<dbReference type="InterPro" id="IPR001433">
    <property type="entry name" value="OxRdtase_FAD/NAD-bd"/>
</dbReference>
<accession>A0A1X7HN97</accession>
<evidence type="ECO:0000256" key="6">
    <source>
        <dbReference type="ARBA" id="ARBA00023014"/>
    </source>
</evidence>
<dbReference type="PANTHER" id="PTHR47354">
    <property type="entry name" value="NADH OXIDOREDUCTASE HCR"/>
    <property type="match status" value="1"/>
</dbReference>
<name>A0A1X7HN97_9PROT</name>
<dbReference type="InterPro" id="IPR017927">
    <property type="entry name" value="FAD-bd_FR_type"/>
</dbReference>
<feature type="domain" description="FAD-binding FR-type" evidence="8">
    <location>
        <begin position="4"/>
        <end position="106"/>
    </location>
</feature>
<protein>
    <submittedName>
        <fullName evidence="9">Vanillate O-demethylase ferredoxin subunit</fullName>
    </submittedName>
</protein>
<dbReference type="PROSITE" id="PS00197">
    <property type="entry name" value="2FE2S_FER_1"/>
    <property type="match status" value="1"/>
</dbReference>
<dbReference type="InterPro" id="IPR012675">
    <property type="entry name" value="Beta-grasp_dom_sf"/>
</dbReference>
<dbReference type="SUPFAM" id="SSF52343">
    <property type="entry name" value="Ferredoxin reductase-like, C-terminal NADP-linked domain"/>
    <property type="match status" value="1"/>
</dbReference>
<dbReference type="PROSITE" id="PS51085">
    <property type="entry name" value="2FE2S_FER_2"/>
    <property type="match status" value="1"/>
</dbReference>
<dbReference type="RefSeq" id="WP_085091649.1">
    <property type="nucleotide sequence ID" value="NZ_FXAK01000009.1"/>
</dbReference>
<dbReference type="InterPro" id="IPR017938">
    <property type="entry name" value="Riboflavin_synthase-like_b-brl"/>
</dbReference>
<dbReference type="Gene3D" id="3.10.20.30">
    <property type="match status" value="1"/>
</dbReference>
<sequence>MTTQDTLTLTVARRRVEGNGVLLLDLVDRAGRPLPPFEAGAHVDLHLAPGLVRQYSLCGDPADRNRYRLGILRDPASRGGSVAAHEGLQEGTEVAVGLPRNLFPLATDAAHSVLIGGGIGITPMIAMAHALVTSGGSFELHYCGRSRDACAFLDELAEAAFRDRAALHLDDGPAGQRLDLPALLGSAPAGTHLYVCGPTGFMDWVIGEAARLGLPAERIHREYFQAEAVTGGSSFEVVAQRSGRTVRVAEDETIVQALGRIGIKVQMSCEQGVCGTCLCTVLEGTPDHRDVFLTDEEKADNDQILLCCSRARTDTLVLDI</sequence>
<dbReference type="STRING" id="286727.SAMN02982917_6870"/>
<evidence type="ECO:0000256" key="5">
    <source>
        <dbReference type="ARBA" id="ARBA00023004"/>
    </source>
</evidence>
<keyword evidence="3" id="KW-0479">Metal-binding</keyword>